<dbReference type="GO" id="GO:0000976">
    <property type="term" value="F:transcription cis-regulatory region binding"/>
    <property type="evidence" value="ECO:0007669"/>
    <property type="project" value="TreeGrafter"/>
</dbReference>
<dbReference type="SUPFAM" id="SSF47413">
    <property type="entry name" value="lambda repressor-like DNA-binding domains"/>
    <property type="match status" value="1"/>
</dbReference>
<dbReference type="InterPro" id="IPR041490">
    <property type="entry name" value="KstR2_TetR_C"/>
</dbReference>
<dbReference type="InterPro" id="IPR010982">
    <property type="entry name" value="Lambda_DNA-bd_dom_sf"/>
</dbReference>
<dbReference type="AlphaFoldDB" id="A0A7X6L8G0"/>
<dbReference type="InterPro" id="IPR001387">
    <property type="entry name" value="Cro/C1-type_HTH"/>
</dbReference>
<dbReference type="SMART" id="SM00530">
    <property type="entry name" value="HTH_XRE"/>
    <property type="match status" value="1"/>
</dbReference>
<dbReference type="InterPro" id="IPR050109">
    <property type="entry name" value="HTH-type_TetR-like_transc_reg"/>
</dbReference>
<reference evidence="5 6" key="1">
    <citation type="submission" date="2020-04" db="EMBL/GenBank/DDBJ databases">
        <title>MicrobeNet Type strains.</title>
        <authorList>
            <person name="Nicholson A.C."/>
        </authorList>
    </citation>
    <scope>NUCLEOTIDE SEQUENCE [LARGE SCALE GENOMIC DNA]</scope>
    <source>
        <strain evidence="5 6">DSM 44956</strain>
    </source>
</reference>
<protein>
    <submittedName>
        <fullName evidence="5">TetR family transcriptional regulator</fullName>
    </submittedName>
</protein>
<keyword evidence="6" id="KW-1185">Reference proteome</keyword>
<dbReference type="Gene3D" id="1.10.357.10">
    <property type="entry name" value="Tetracycline Repressor, domain 2"/>
    <property type="match status" value="1"/>
</dbReference>
<proteinExistence type="predicted"/>
<feature type="DNA-binding region" description="H-T-H motif" evidence="2">
    <location>
        <begin position="119"/>
        <end position="138"/>
    </location>
</feature>
<gene>
    <name evidence="5" type="ORF">HGB38_26800</name>
</gene>
<dbReference type="EMBL" id="JAAXOS010000014">
    <property type="protein sequence ID" value="NKY29791.1"/>
    <property type="molecule type" value="Genomic_DNA"/>
</dbReference>
<evidence type="ECO:0000256" key="1">
    <source>
        <dbReference type="ARBA" id="ARBA00023125"/>
    </source>
</evidence>
<feature type="domain" description="HTH tetR-type" evidence="4">
    <location>
        <begin position="96"/>
        <end position="156"/>
    </location>
</feature>
<dbReference type="CDD" id="cd00093">
    <property type="entry name" value="HTH_XRE"/>
    <property type="match status" value="1"/>
</dbReference>
<dbReference type="SUPFAM" id="SSF46689">
    <property type="entry name" value="Homeodomain-like"/>
    <property type="match status" value="1"/>
</dbReference>
<dbReference type="PANTHER" id="PTHR30055:SF237">
    <property type="entry name" value="TRANSCRIPTIONAL REPRESSOR MCE3R"/>
    <property type="match status" value="1"/>
</dbReference>
<dbReference type="Proteomes" id="UP000540698">
    <property type="component" value="Unassembled WGS sequence"/>
</dbReference>
<dbReference type="PROSITE" id="PS50943">
    <property type="entry name" value="HTH_CROC1"/>
    <property type="match status" value="1"/>
</dbReference>
<dbReference type="InterPro" id="IPR001647">
    <property type="entry name" value="HTH_TetR"/>
</dbReference>
<comment type="caution">
    <text evidence="5">The sequence shown here is derived from an EMBL/GenBank/DDBJ whole genome shotgun (WGS) entry which is preliminary data.</text>
</comment>
<dbReference type="PANTHER" id="PTHR30055">
    <property type="entry name" value="HTH-TYPE TRANSCRIPTIONAL REGULATOR RUTR"/>
    <property type="match status" value="1"/>
</dbReference>
<dbReference type="Pfam" id="PF17932">
    <property type="entry name" value="TetR_C_24"/>
    <property type="match status" value="1"/>
</dbReference>
<sequence>MEDEGTSPHEAIRSARRAAGLSLREVARRLEVSPATLSAVETGKTGISIARLTRLADVLGVRVTHLLGDMASVSRPSYDRTDTEPGAHGGWRDFAPLDVDPVLAAALVSFVEIGYHGTTVRALARRAGTSVPGLYHHYRDKHELLVRILDLTMDELHWRVRAARAEGRDSVHRVRLIVEALALFHTHRRDLGFIGASEMRSLSPGERVRIARSRRDIQAILDDAITEAHGEGRIATPDIRAAGRAIATMCTAIPQWFRESGPATPEEVAARYGDFALGVLGIHPANQPHRSRLT</sequence>
<dbReference type="Pfam" id="PF01381">
    <property type="entry name" value="HTH_3"/>
    <property type="match status" value="1"/>
</dbReference>
<organism evidence="5 6">
    <name type="scientific">Nocardia gamkensis</name>
    <dbReference type="NCBI Taxonomy" id="352869"/>
    <lineage>
        <taxon>Bacteria</taxon>
        <taxon>Bacillati</taxon>
        <taxon>Actinomycetota</taxon>
        <taxon>Actinomycetes</taxon>
        <taxon>Mycobacteriales</taxon>
        <taxon>Nocardiaceae</taxon>
        <taxon>Nocardia</taxon>
    </lineage>
</organism>
<feature type="domain" description="HTH cro/C1-type" evidence="3">
    <location>
        <begin position="12"/>
        <end position="66"/>
    </location>
</feature>
<evidence type="ECO:0000313" key="6">
    <source>
        <dbReference type="Proteomes" id="UP000540698"/>
    </source>
</evidence>
<dbReference type="PRINTS" id="PR00455">
    <property type="entry name" value="HTHTETR"/>
</dbReference>
<evidence type="ECO:0000313" key="5">
    <source>
        <dbReference type="EMBL" id="NKY29791.1"/>
    </source>
</evidence>
<dbReference type="InterPro" id="IPR036271">
    <property type="entry name" value="Tet_transcr_reg_TetR-rel_C_sf"/>
</dbReference>
<dbReference type="InterPro" id="IPR009057">
    <property type="entry name" value="Homeodomain-like_sf"/>
</dbReference>
<accession>A0A7X6L8G0</accession>
<evidence type="ECO:0000259" key="3">
    <source>
        <dbReference type="PROSITE" id="PS50943"/>
    </source>
</evidence>
<dbReference type="RefSeq" id="WP_062973614.1">
    <property type="nucleotide sequence ID" value="NZ_JAAXOS010000014.1"/>
</dbReference>
<keyword evidence="1 2" id="KW-0238">DNA-binding</keyword>
<name>A0A7X6L8G0_9NOCA</name>
<dbReference type="Pfam" id="PF00440">
    <property type="entry name" value="TetR_N"/>
    <property type="match status" value="1"/>
</dbReference>
<evidence type="ECO:0000256" key="2">
    <source>
        <dbReference type="PROSITE-ProRule" id="PRU00335"/>
    </source>
</evidence>
<dbReference type="PROSITE" id="PS50977">
    <property type="entry name" value="HTH_TETR_2"/>
    <property type="match status" value="1"/>
</dbReference>
<dbReference type="GO" id="GO:0003700">
    <property type="term" value="F:DNA-binding transcription factor activity"/>
    <property type="evidence" value="ECO:0007669"/>
    <property type="project" value="TreeGrafter"/>
</dbReference>
<evidence type="ECO:0000259" key="4">
    <source>
        <dbReference type="PROSITE" id="PS50977"/>
    </source>
</evidence>
<dbReference type="Gene3D" id="1.10.260.40">
    <property type="entry name" value="lambda repressor-like DNA-binding domains"/>
    <property type="match status" value="1"/>
</dbReference>
<dbReference type="SUPFAM" id="SSF48498">
    <property type="entry name" value="Tetracyclin repressor-like, C-terminal domain"/>
    <property type="match status" value="1"/>
</dbReference>